<dbReference type="AlphaFoldDB" id="A0A8T0SEA1"/>
<comment type="caution">
    <text evidence="1">The sequence shown here is derived from an EMBL/GenBank/DDBJ whole genome shotgun (WGS) entry which is preliminary data.</text>
</comment>
<gene>
    <name evidence="1" type="ORF">PVAP13_5KG178407</name>
</gene>
<proteinExistence type="predicted"/>
<keyword evidence="2" id="KW-1185">Reference proteome</keyword>
<dbReference type="Proteomes" id="UP000823388">
    <property type="component" value="Chromosome 5K"/>
</dbReference>
<dbReference type="EMBL" id="CM029045">
    <property type="protein sequence ID" value="KAG2596710.1"/>
    <property type="molecule type" value="Genomic_DNA"/>
</dbReference>
<sequence length="55" mass="6148">MHDARGPRPHTAWGALALCPRASSPLPYVTSTSRSVCWNGYMLIPSSWSLNKQQY</sequence>
<evidence type="ECO:0000313" key="2">
    <source>
        <dbReference type="Proteomes" id="UP000823388"/>
    </source>
</evidence>
<evidence type="ECO:0000313" key="1">
    <source>
        <dbReference type="EMBL" id="KAG2596710.1"/>
    </source>
</evidence>
<protein>
    <submittedName>
        <fullName evidence="1">Uncharacterized protein</fullName>
    </submittedName>
</protein>
<organism evidence="1 2">
    <name type="scientific">Panicum virgatum</name>
    <name type="common">Blackwell switchgrass</name>
    <dbReference type="NCBI Taxonomy" id="38727"/>
    <lineage>
        <taxon>Eukaryota</taxon>
        <taxon>Viridiplantae</taxon>
        <taxon>Streptophyta</taxon>
        <taxon>Embryophyta</taxon>
        <taxon>Tracheophyta</taxon>
        <taxon>Spermatophyta</taxon>
        <taxon>Magnoliopsida</taxon>
        <taxon>Liliopsida</taxon>
        <taxon>Poales</taxon>
        <taxon>Poaceae</taxon>
        <taxon>PACMAD clade</taxon>
        <taxon>Panicoideae</taxon>
        <taxon>Panicodae</taxon>
        <taxon>Paniceae</taxon>
        <taxon>Panicinae</taxon>
        <taxon>Panicum</taxon>
        <taxon>Panicum sect. Hiantes</taxon>
    </lineage>
</organism>
<accession>A0A8T0SEA1</accession>
<name>A0A8T0SEA1_PANVG</name>
<reference evidence="1" key="1">
    <citation type="submission" date="2020-05" db="EMBL/GenBank/DDBJ databases">
        <title>WGS assembly of Panicum virgatum.</title>
        <authorList>
            <person name="Lovell J.T."/>
            <person name="Jenkins J."/>
            <person name="Shu S."/>
            <person name="Juenger T.E."/>
            <person name="Schmutz J."/>
        </authorList>
    </citation>
    <scope>NUCLEOTIDE SEQUENCE</scope>
    <source>
        <strain evidence="1">AP13</strain>
    </source>
</reference>